<evidence type="ECO:0000259" key="10">
    <source>
        <dbReference type="Pfam" id="PF21088"/>
    </source>
</evidence>
<evidence type="ECO:0000256" key="6">
    <source>
        <dbReference type="ARBA" id="ARBA00023136"/>
    </source>
</evidence>
<feature type="domain" description="Mechanosensitive ion channel transmembrane helices 2/3" evidence="10">
    <location>
        <begin position="69"/>
        <end position="105"/>
    </location>
</feature>
<evidence type="ECO:0000256" key="1">
    <source>
        <dbReference type="ARBA" id="ARBA00004651"/>
    </source>
</evidence>
<feature type="transmembrane region" description="Helical" evidence="7">
    <location>
        <begin position="98"/>
        <end position="120"/>
    </location>
</feature>
<dbReference type="InterPro" id="IPR023408">
    <property type="entry name" value="MscS_beta-dom_sf"/>
</dbReference>
<keyword evidence="12" id="KW-1185">Reference proteome</keyword>
<evidence type="ECO:0000256" key="7">
    <source>
        <dbReference type="SAM" id="Phobius"/>
    </source>
</evidence>
<dbReference type="InterPro" id="IPR049142">
    <property type="entry name" value="MS_channel_1st"/>
</dbReference>
<dbReference type="EMBL" id="FNFO01000006">
    <property type="protein sequence ID" value="SDL47155.1"/>
    <property type="molecule type" value="Genomic_DNA"/>
</dbReference>
<dbReference type="Gene3D" id="3.30.70.100">
    <property type="match status" value="1"/>
</dbReference>
<dbReference type="InterPro" id="IPR008910">
    <property type="entry name" value="MSC_TM_helix"/>
</dbReference>
<comment type="subcellular location">
    <subcellularLocation>
        <location evidence="1">Cell membrane</location>
        <topology evidence="1">Multi-pass membrane protein</topology>
    </subcellularLocation>
</comment>
<feature type="transmembrane region" description="Helical" evidence="7">
    <location>
        <begin position="68"/>
        <end position="92"/>
    </location>
</feature>
<feature type="transmembrane region" description="Helical" evidence="7">
    <location>
        <begin position="20"/>
        <end position="42"/>
    </location>
</feature>
<keyword evidence="4 7" id="KW-0812">Transmembrane</keyword>
<evidence type="ECO:0000256" key="4">
    <source>
        <dbReference type="ARBA" id="ARBA00022692"/>
    </source>
</evidence>
<dbReference type="SUPFAM" id="SSF82861">
    <property type="entry name" value="Mechanosensitive channel protein MscS (YggB), transmembrane region"/>
    <property type="match status" value="1"/>
</dbReference>
<dbReference type="Gene3D" id="1.10.287.1260">
    <property type="match status" value="1"/>
</dbReference>
<organism evidence="11 12">
    <name type="scientific">Catalinimonas alkaloidigena</name>
    <dbReference type="NCBI Taxonomy" id="1075417"/>
    <lineage>
        <taxon>Bacteria</taxon>
        <taxon>Pseudomonadati</taxon>
        <taxon>Bacteroidota</taxon>
        <taxon>Cytophagia</taxon>
        <taxon>Cytophagales</taxon>
        <taxon>Catalimonadaceae</taxon>
        <taxon>Catalinimonas</taxon>
    </lineage>
</organism>
<dbReference type="Gene3D" id="2.30.30.60">
    <property type="match status" value="1"/>
</dbReference>
<dbReference type="GO" id="GO:0008381">
    <property type="term" value="F:mechanosensitive monoatomic ion channel activity"/>
    <property type="evidence" value="ECO:0007669"/>
    <property type="project" value="InterPro"/>
</dbReference>
<dbReference type="InterPro" id="IPR010920">
    <property type="entry name" value="LSM_dom_sf"/>
</dbReference>
<sequence length="290" mass="31893">MLMGDIDFNIDRIWELVQVYGLKLIMAVVTLIVGLAIIKFLVNTFRNTMIKRNVDASLTPFLTSMLKALLQVALVITVATMIGIEMTSFIAVLGAAGLAVGLALQGSLQNFAGGVLILLLRPFKVGDYIVANGTGGSVREIQIFHTVLKTPDNVTIYMPNGPLANTEITNYSVEAQRRVDFVFGIGYGDDIDKARRIINEVIDADARFLSEPARQVVVSELADSSVNFTVRVWANASDYWGLKFDTTEKIKKEFDRQGINIPFPQRDVHIYQHTVPANGNGTSQEKPTVG</sequence>
<keyword evidence="6 7" id="KW-0472">Membrane</keyword>
<dbReference type="Proteomes" id="UP000198510">
    <property type="component" value="Unassembled WGS sequence"/>
</dbReference>
<name>A0A1G9KCM6_9BACT</name>
<feature type="domain" description="Mechanosensitive ion channel MscS" evidence="8">
    <location>
        <begin position="107"/>
        <end position="172"/>
    </location>
</feature>
<dbReference type="InterPro" id="IPR049278">
    <property type="entry name" value="MS_channel_C"/>
</dbReference>
<dbReference type="Pfam" id="PF21088">
    <property type="entry name" value="MS_channel_1st"/>
    <property type="match status" value="1"/>
</dbReference>
<dbReference type="InterPro" id="IPR006685">
    <property type="entry name" value="MscS_channel_2nd"/>
</dbReference>
<reference evidence="11 12" key="1">
    <citation type="submission" date="2016-10" db="EMBL/GenBank/DDBJ databases">
        <authorList>
            <person name="de Groot N.N."/>
        </authorList>
    </citation>
    <scope>NUCLEOTIDE SEQUENCE [LARGE SCALE GENOMIC DNA]</scope>
    <source>
        <strain evidence="11 12">DSM 25186</strain>
    </source>
</reference>
<dbReference type="AlphaFoldDB" id="A0A1G9KCM6"/>
<dbReference type="InterPro" id="IPR011014">
    <property type="entry name" value="MscS_channel_TM-2"/>
</dbReference>
<dbReference type="Pfam" id="PF21082">
    <property type="entry name" value="MS_channel_3rd"/>
    <property type="match status" value="1"/>
</dbReference>
<dbReference type="InterPro" id="IPR011066">
    <property type="entry name" value="MscS_channel_C_sf"/>
</dbReference>
<dbReference type="STRING" id="1075417.SAMN05421823_106114"/>
<dbReference type="Pfam" id="PF05552">
    <property type="entry name" value="MS_channel_1st_1"/>
    <property type="match status" value="1"/>
</dbReference>
<dbReference type="PANTHER" id="PTHR30221:SF1">
    <property type="entry name" value="SMALL-CONDUCTANCE MECHANOSENSITIVE CHANNEL"/>
    <property type="match status" value="1"/>
</dbReference>
<dbReference type="InterPro" id="IPR045275">
    <property type="entry name" value="MscS_archaea/bacteria_type"/>
</dbReference>
<dbReference type="SUPFAM" id="SSF50182">
    <property type="entry name" value="Sm-like ribonucleoproteins"/>
    <property type="match status" value="1"/>
</dbReference>
<accession>A0A1G9KCM6</accession>
<evidence type="ECO:0000313" key="12">
    <source>
        <dbReference type="Proteomes" id="UP000198510"/>
    </source>
</evidence>
<evidence type="ECO:0000256" key="5">
    <source>
        <dbReference type="ARBA" id="ARBA00022989"/>
    </source>
</evidence>
<evidence type="ECO:0000256" key="2">
    <source>
        <dbReference type="ARBA" id="ARBA00008017"/>
    </source>
</evidence>
<protein>
    <submittedName>
        <fullName evidence="11">Small conductance mechanosensitive channel</fullName>
    </submittedName>
</protein>
<keyword evidence="5 7" id="KW-1133">Transmembrane helix</keyword>
<dbReference type="GO" id="GO:0005886">
    <property type="term" value="C:plasma membrane"/>
    <property type="evidence" value="ECO:0007669"/>
    <property type="project" value="UniProtKB-SubCell"/>
</dbReference>
<feature type="domain" description="Mechanosensitive ion channel MscS C-terminal" evidence="9">
    <location>
        <begin position="179"/>
        <end position="261"/>
    </location>
</feature>
<proteinExistence type="inferred from homology"/>
<dbReference type="Pfam" id="PF00924">
    <property type="entry name" value="MS_channel_2nd"/>
    <property type="match status" value="1"/>
</dbReference>
<dbReference type="SUPFAM" id="SSF82689">
    <property type="entry name" value="Mechanosensitive channel protein MscS (YggB), C-terminal domain"/>
    <property type="match status" value="1"/>
</dbReference>
<evidence type="ECO:0000259" key="9">
    <source>
        <dbReference type="Pfam" id="PF21082"/>
    </source>
</evidence>
<evidence type="ECO:0000256" key="3">
    <source>
        <dbReference type="ARBA" id="ARBA00022475"/>
    </source>
</evidence>
<dbReference type="PANTHER" id="PTHR30221">
    <property type="entry name" value="SMALL-CONDUCTANCE MECHANOSENSITIVE CHANNEL"/>
    <property type="match status" value="1"/>
</dbReference>
<gene>
    <name evidence="11" type="ORF">SAMN05421823_106114</name>
</gene>
<comment type="similarity">
    <text evidence="2">Belongs to the MscS (TC 1.A.23) family.</text>
</comment>
<keyword evidence="3" id="KW-1003">Cell membrane</keyword>
<evidence type="ECO:0000259" key="8">
    <source>
        <dbReference type="Pfam" id="PF00924"/>
    </source>
</evidence>
<evidence type="ECO:0000313" key="11">
    <source>
        <dbReference type="EMBL" id="SDL47155.1"/>
    </source>
</evidence>